<dbReference type="Proteomes" id="UP000103899">
    <property type="component" value="Segment"/>
</dbReference>
<name>I3VQ58_9BETA</name>
<dbReference type="RefSeq" id="YP_010797090.1">
    <property type="nucleotide sequence ID" value="NC_076129.1"/>
</dbReference>
<proteinExistence type="predicted"/>
<reference evidence="1 2" key="1">
    <citation type="journal article" date="2012" name="J. Virol.">
        <title>A Novel Bat Herpesvirus Encodes Homologues of Major Histocompatibility Complex Classes I and II, C-Type Lectin, and a Unique Family of Immune-Related Genes.</title>
        <authorList>
            <person name="Zhang H."/>
            <person name="Todd S."/>
            <person name="Tachedjian M."/>
            <person name="Barr J.A."/>
            <person name="Luo M."/>
            <person name="Yu M."/>
            <person name="Marsh G.A."/>
            <person name="Crameri G."/>
            <person name="Wang L.F."/>
        </authorList>
    </citation>
    <scope>NUCLEOTIDE SEQUENCE [LARGE SCALE GENOMIC DNA]</scope>
    <source>
        <strain evidence="1">B7D8</strain>
    </source>
</reference>
<protein>
    <submittedName>
        <fullName evidence="1">B68.2</fullName>
    </submittedName>
</protein>
<sequence>MSFDACMECSVIKRFPGLHGCDRESRCPGINRETSKDIERKKNSGGRDGLDRNVLCLNE</sequence>
<accession>I3VQ58</accession>
<organism evidence="1 2">
    <name type="scientific">miniopterid betaherpesvirus 1</name>
    <dbReference type="NCBI Taxonomy" id="3070189"/>
    <lineage>
        <taxon>Viruses</taxon>
        <taxon>Duplodnaviria</taxon>
        <taxon>Heunggongvirae</taxon>
        <taxon>Peploviricota</taxon>
        <taxon>Herviviricetes</taxon>
        <taxon>Herpesvirales</taxon>
        <taxon>Orthoherpesviridae</taxon>
        <taxon>Betaherpesvirinae</taxon>
        <taxon>Quwivirus</taxon>
        <taxon>Quwivirus miniopteridbeta1</taxon>
    </lineage>
</organism>
<evidence type="ECO:0000313" key="1">
    <source>
        <dbReference type="EMBL" id="AFK83902.1"/>
    </source>
</evidence>
<evidence type="ECO:0000313" key="2">
    <source>
        <dbReference type="Proteomes" id="UP000103899"/>
    </source>
</evidence>
<dbReference type="EMBL" id="JQ805139">
    <property type="protein sequence ID" value="AFK83902.1"/>
    <property type="molecule type" value="Genomic_DNA"/>
</dbReference>
<dbReference type="GeneID" id="80534793"/>
<dbReference type="KEGG" id="vg:80534793"/>
<keyword evidence="2" id="KW-1185">Reference proteome</keyword>